<comment type="subunit">
    <text evidence="4">Mammalian complex I is composed of 45 different subunits.</text>
</comment>
<keyword evidence="6" id="KW-0813">Transport</keyword>
<dbReference type="GO" id="GO:0045271">
    <property type="term" value="C:respiratory chain complex I"/>
    <property type="evidence" value="ECO:0000318"/>
    <property type="project" value="GO_Central"/>
</dbReference>
<dbReference type="eggNOG" id="KOG3466">
    <property type="taxonomic scope" value="Eukaryota"/>
</dbReference>
<dbReference type="GO" id="GO:0005743">
    <property type="term" value="C:mitochondrial inner membrane"/>
    <property type="evidence" value="ECO:0007669"/>
    <property type="project" value="UniProtKB-SubCell"/>
</dbReference>
<evidence type="ECO:0000256" key="10">
    <source>
        <dbReference type="ARBA" id="ARBA00022982"/>
    </source>
</evidence>
<evidence type="ECO:0000256" key="1">
    <source>
        <dbReference type="ARBA" id="ARBA00002920"/>
    </source>
</evidence>
<dbReference type="KEGG" id="tad:TRIADDRAFT_8831"/>
<dbReference type="PhylomeDB" id="B3RZJ6"/>
<evidence type="ECO:0000256" key="7">
    <source>
        <dbReference type="ARBA" id="ARBA00022553"/>
    </source>
</evidence>
<dbReference type="EMBL" id="DS985246">
    <property type="protein sequence ID" value="EDV24215.1"/>
    <property type="molecule type" value="Genomic_DNA"/>
</dbReference>
<reference evidence="17 18" key="1">
    <citation type="journal article" date="2008" name="Nature">
        <title>The Trichoplax genome and the nature of placozoans.</title>
        <authorList>
            <person name="Srivastava M."/>
            <person name="Begovic E."/>
            <person name="Chapman J."/>
            <person name="Putnam N.H."/>
            <person name="Hellsten U."/>
            <person name="Kawashima T."/>
            <person name="Kuo A."/>
            <person name="Mitros T."/>
            <person name="Salamov A."/>
            <person name="Carpenter M.L."/>
            <person name="Signorovitch A.Y."/>
            <person name="Moreno M.A."/>
            <person name="Kamm K."/>
            <person name="Grimwood J."/>
            <person name="Schmutz J."/>
            <person name="Shapiro H."/>
            <person name="Grigoriev I.V."/>
            <person name="Buss L.W."/>
            <person name="Schierwater B."/>
            <person name="Dellaporta S.L."/>
            <person name="Rokhsar D.S."/>
        </authorList>
    </citation>
    <scope>NUCLEOTIDE SEQUENCE [LARGE SCALE GENOMIC DNA]</scope>
    <source>
        <strain evidence="17 18">Grell-BS-1999</strain>
    </source>
</reference>
<evidence type="ECO:0000313" key="18">
    <source>
        <dbReference type="Proteomes" id="UP000009022"/>
    </source>
</evidence>
<dbReference type="InterPro" id="IPR033034">
    <property type="entry name" value="NDUFB9"/>
</dbReference>
<dbReference type="PANTHER" id="PTHR12868:SF0">
    <property type="entry name" value="NADH DEHYDROGENASE [UBIQUINONE] 1 BETA SUBCOMPLEX SUBUNIT 9"/>
    <property type="match status" value="1"/>
</dbReference>
<keyword evidence="13" id="KW-0472">Membrane</keyword>
<gene>
    <name evidence="17" type="ORF">TRIADDRAFT_8831</name>
</gene>
<dbReference type="OrthoDB" id="13598at2759"/>
<feature type="domain" description="Complex 1 LYR protein" evidence="16">
    <location>
        <begin position="3"/>
        <end position="61"/>
    </location>
</feature>
<name>B3RZJ6_TRIAD</name>
<dbReference type="AlphaFoldDB" id="B3RZJ6"/>
<feature type="non-terminal residue" evidence="17">
    <location>
        <position position="1"/>
    </location>
</feature>
<evidence type="ECO:0000256" key="6">
    <source>
        <dbReference type="ARBA" id="ARBA00022448"/>
    </source>
</evidence>
<keyword evidence="7" id="KW-0597">Phosphoprotein</keyword>
<evidence type="ECO:0000256" key="4">
    <source>
        <dbReference type="ARBA" id="ARBA00011790"/>
    </source>
</evidence>
<evidence type="ECO:0000256" key="9">
    <source>
        <dbReference type="ARBA" id="ARBA00022792"/>
    </source>
</evidence>
<dbReference type="InterPro" id="IPR008011">
    <property type="entry name" value="Complex1_LYR_dom"/>
</dbReference>
<dbReference type="OMA" id="KWERNAP"/>
<keyword evidence="9" id="KW-0999">Mitochondrion inner membrane</keyword>
<evidence type="ECO:0000256" key="5">
    <source>
        <dbReference type="ARBA" id="ARBA00018684"/>
    </source>
</evidence>
<evidence type="ECO:0000256" key="12">
    <source>
        <dbReference type="ARBA" id="ARBA00023128"/>
    </source>
</evidence>
<sequence>HAQRVTRLYRQCLRHSLSWIIERDKWRREAVCIRARFDANKNITNMTVANQLYEEAMKEFNLYKHPDPYVHPDSPGGVRYERNIPPP</sequence>
<evidence type="ECO:0000259" key="16">
    <source>
        <dbReference type="Pfam" id="PF05347"/>
    </source>
</evidence>
<evidence type="ECO:0000256" key="15">
    <source>
        <dbReference type="ARBA" id="ARBA00032528"/>
    </source>
</evidence>
<evidence type="ECO:0000256" key="11">
    <source>
        <dbReference type="ARBA" id="ARBA00022990"/>
    </source>
</evidence>
<dbReference type="HOGENOM" id="CLU_108081_2_0_1"/>
<evidence type="ECO:0000256" key="13">
    <source>
        <dbReference type="ARBA" id="ARBA00023136"/>
    </source>
</evidence>
<dbReference type="Pfam" id="PF05347">
    <property type="entry name" value="Complex1_LYR"/>
    <property type="match status" value="1"/>
</dbReference>
<evidence type="ECO:0000256" key="14">
    <source>
        <dbReference type="ARBA" id="ARBA00030192"/>
    </source>
</evidence>
<comment type="function">
    <text evidence="1">Accessory subunit of the mitochondrial membrane respiratory chain NADH dehydrogenase (Complex I), that is believed to be not involved in catalysis. Complex I functions in the transfer of electrons from NADH to the respiratory chain. The immediate electron acceptor for the enzyme is believed to be ubiquinone.</text>
</comment>
<dbReference type="CTD" id="6754953"/>
<keyword evidence="11" id="KW-0007">Acetylation</keyword>
<dbReference type="InterPro" id="IPR045292">
    <property type="entry name" value="Complex1_LYR_NDUFB9_LYRM3"/>
</dbReference>
<dbReference type="GO" id="GO:0006120">
    <property type="term" value="P:mitochondrial electron transport, NADH to ubiquinone"/>
    <property type="evidence" value="ECO:0007669"/>
    <property type="project" value="InterPro"/>
</dbReference>
<evidence type="ECO:0000256" key="8">
    <source>
        <dbReference type="ARBA" id="ARBA00022660"/>
    </source>
</evidence>
<organism evidence="17 18">
    <name type="scientific">Trichoplax adhaerens</name>
    <name type="common">Trichoplax reptans</name>
    <dbReference type="NCBI Taxonomy" id="10228"/>
    <lineage>
        <taxon>Eukaryota</taxon>
        <taxon>Metazoa</taxon>
        <taxon>Placozoa</taxon>
        <taxon>Uniplacotomia</taxon>
        <taxon>Trichoplacea</taxon>
        <taxon>Trichoplacidae</taxon>
        <taxon>Trichoplax</taxon>
    </lineage>
</organism>
<dbReference type="InParanoid" id="B3RZJ6"/>
<keyword evidence="10" id="KW-0249">Electron transport</keyword>
<dbReference type="STRING" id="10228.B3RZJ6"/>
<dbReference type="Proteomes" id="UP000009022">
    <property type="component" value="Unassembled WGS sequence"/>
</dbReference>
<evidence type="ECO:0000256" key="2">
    <source>
        <dbReference type="ARBA" id="ARBA00004443"/>
    </source>
</evidence>
<keyword evidence="18" id="KW-1185">Reference proteome</keyword>
<protein>
    <recommendedName>
        <fullName evidence="5">NADH dehydrogenase [ubiquinone] 1 beta subcomplex subunit 9</fullName>
    </recommendedName>
    <alternativeName>
        <fullName evidence="14">Complex I-B22</fullName>
    </alternativeName>
    <alternativeName>
        <fullName evidence="15">NADH-ubiquinone oxidoreductase B22 subunit</fullName>
    </alternativeName>
</protein>
<evidence type="ECO:0000256" key="3">
    <source>
        <dbReference type="ARBA" id="ARBA00009508"/>
    </source>
</evidence>
<feature type="non-terminal residue" evidence="17">
    <location>
        <position position="87"/>
    </location>
</feature>
<dbReference type="PANTHER" id="PTHR12868">
    <property type="entry name" value="NADH-UBIQUINONE OXIDOREDUCTASE B22 SUBUNIT"/>
    <property type="match status" value="1"/>
</dbReference>
<accession>B3RZJ6</accession>
<dbReference type="CDD" id="cd20263">
    <property type="entry name" value="Complex1_LYR_NDUFB9_LYRM3"/>
    <property type="match status" value="1"/>
</dbReference>
<evidence type="ECO:0000313" key="17">
    <source>
        <dbReference type="EMBL" id="EDV24215.1"/>
    </source>
</evidence>
<keyword evidence="12" id="KW-0496">Mitochondrion</keyword>
<comment type="subcellular location">
    <subcellularLocation>
        <location evidence="2">Mitochondrion inner membrane</location>
        <topology evidence="2">Peripheral membrane protein</topology>
        <orientation evidence="2">Matrix side</orientation>
    </subcellularLocation>
</comment>
<proteinExistence type="inferred from homology"/>
<dbReference type="GeneID" id="6754953"/>
<dbReference type="RefSeq" id="XP_002113741.1">
    <property type="nucleotide sequence ID" value="XM_002113705.1"/>
</dbReference>
<keyword evidence="8" id="KW-0679">Respiratory chain</keyword>
<comment type="similarity">
    <text evidence="3">Belongs to the complex I LYR family.</text>
</comment>